<dbReference type="SUPFAM" id="SSF52540">
    <property type="entry name" value="P-loop containing nucleoside triphosphate hydrolases"/>
    <property type="match status" value="1"/>
</dbReference>
<proteinExistence type="predicted"/>
<evidence type="ECO:0000313" key="3">
    <source>
        <dbReference type="EMBL" id="ALF59722.1"/>
    </source>
</evidence>
<dbReference type="Proteomes" id="UP000059847">
    <property type="component" value="Chromosome"/>
</dbReference>
<sequence length="520" mass="59165">MKVIKKLKLKNFKRFEDFEVDFTPNINLIIGDNEAGKSTILTALELVISGSAARVESIGLENIFSMSVIKSFLSSTKETDKLPTIHVEIYLEEQNDPNLYGNYNLDKKDSDGLQLICKPNESLLGEISSILSQSGDNFPFELYDISFSTFAGIAFSGYSKYFRYIAIDSTQINNEYATRRYISNLYESLLNPVDRSILANEYRQQKVSFKDNSLHRVNSSLSDYEFSIRSNPRSNLDTDLTIVEGDIPIEHKGKGKQCFVKTEFALSQPQGKSVNTILLEEPENHLSHISMKKLINRISESSVNQIFIATHSSLVSTRLDLRKSILLNSNSTSPVTLKDIPEDTAKFFMKAPNNNILEFILSKKVILVEGDAEFILLEAFYEKCSQSTTDIDDVHILSVGGTSFKRYLDLAEKLGIKTAVIRDNDGDYNKNCLERYNDYLSSTINVFYDSDNENTTFEICLYKKNIDLCDQLFYSSRRTLPILDYMLKNKADSAFKLLDEKAEEINVPDYIEKAIEWIRG</sequence>
<evidence type="ECO:0000259" key="2">
    <source>
        <dbReference type="Pfam" id="PF20469"/>
    </source>
</evidence>
<dbReference type="OrthoDB" id="3322489at2"/>
<dbReference type="Gene3D" id="3.40.50.300">
    <property type="entry name" value="P-loop containing nucleotide triphosphate hydrolases"/>
    <property type="match status" value="1"/>
</dbReference>
<keyword evidence="3" id="KW-0540">Nuclease</keyword>
<dbReference type="GO" id="GO:0004519">
    <property type="term" value="F:endonuclease activity"/>
    <property type="evidence" value="ECO:0007669"/>
    <property type="project" value="UniProtKB-KW"/>
</dbReference>
<evidence type="ECO:0000313" key="4">
    <source>
        <dbReference type="Proteomes" id="UP000059847"/>
    </source>
</evidence>
<dbReference type="AlphaFoldDB" id="A0A0M4SXN8"/>
<name>A0A0M4SXN8_9GAMM</name>
<dbReference type="Pfam" id="PF13476">
    <property type="entry name" value="AAA_23"/>
    <property type="match status" value="1"/>
</dbReference>
<dbReference type="InterPro" id="IPR027417">
    <property type="entry name" value="P-loop_NTPase"/>
</dbReference>
<keyword evidence="4" id="KW-1185">Reference proteome</keyword>
<keyword evidence="3" id="KW-0255">Endonuclease</keyword>
<dbReference type="CDD" id="cd01026">
    <property type="entry name" value="TOPRIM_OLD"/>
    <property type="match status" value="1"/>
</dbReference>
<dbReference type="RefSeq" id="WP_062534355.1">
    <property type="nucleotide sequence ID" value="NZ_CP012678.1"/>
</dbReference>
<gene>
    <name evidence="3" type="ORF">AOC03_06485</name>
</gene>
<accession>A0A0M4SXN8</accession>
<feature type="domain" description="OLD protein-like TOPRIM" evidence="2">
    <location>
        <begin position="361"/>
        <end position="425"/>
    </location>
</feature>
<dbReference type="EMBL" id="CP012678">
    <property type="protein sequence ID" value="ALF59722.1"/>
    <property type="molecule type" value="Genomic_DNA"/>
</dbReference>
<dbReference type="GO" id="GO:0016887">
    <property type="term" value="F:ATP hydrolysis activity"/>
    <property type="evidence" value="ECO:0007669"/>
    <property type="project" value="InterPro"/>
</dbReference>
<dbReference type="PANTHER" id="PTHR43581">
    <property type="entry name" value="ATP/GTP PHOSPHATASE"/>
    <property type="match status" value="1"/>
</dbReference>
<feature type="domain" description="Rad50/SbcC-type AAA" evidence="1">
    <location>
        <begin position="6"/>
        <end position="116"/>
    </location>
</feature>
<evidence type="ECO:0000259" key="1">
    <source>
        <dbReference type="Pfam" id="PF13476"/>
    </source>
</evidence>
<dbReference type="GO" id="GO:0006302">
    <property type="term" value="P:double-strand break repair"/>
    <property type="evidence" value="ECO:0007669"/>
    <property type="project" value="InterPro"/>
</dbReference>
<dbReference type="KEGG" id="pur:AOC03_06485"/>
<dbReference type="InterPro" id="IPR051396">
    <property type="entry name" value="Bact_Antivir_Def_Nuclease"/>
</dbReference>
<reference evidence="3 4" key="1">
    <citation type="submission" date="2015-09" db="EMBL/GenBank/DDBJ databases">
        <title>Complete genome of Psychrobacter urativorans R10.10B.</title>
        <authorList>
            <person name="See-Too W.S."/>
            <person name="Chan K.G."/>
        </authorList>
    </citation>
    <scope>NUCLEOTIDE SEQUENCE [LARGE SCALE GENOMIC DNA]</scope>
    <source>
        <strain evidence="3 4">R10.10B</strain>
    </source>
</reference>
<keyword evidence="3" id="KW-0378">Hydrolase</keyword>
<dbReference type="STRING" id="45610.AOC03_06485"/>
<organism evidence="3 4">
    <name type="scientific">Psychrobacter urativorans</name>
    <dbReference type="NCBI Taxonomy" id="45610"/>
    <lineage>
        <taxon>Bacteria</taxon>
        <taxon>Pseudomonadati</taxon>
        <taxon>Pseudomonadota</taxon>
        <taxon>Gammaproteobacteria</taxon>
        <taxon>Moraxellales</taxon>
        <taxon>Moraxellaceae</taxon>
        <taxon>Psychrobacter</taxon>
    </lineage>
</organism>
<dbReference type="InterPro" id="IPR038729">
    <property type="entry name" value="Rad50/SbcC_AAA"/>
</dbReference>
<dbReference type="InterPro" id="IPR034139">
    <property type="entry name" value="TOPRIM_OLD"/>
</dbReference>
<dbReference type="Pfam" id="PF20469">
    <property type="entry name" value="OLD-like_TOPRIM"/>
    <property type="match status" value="1"/>
</dbReference>
<dbReference type="PANTHER" id="PTHR43581:SF4">
    <property type="entry name" value="ATP_GTP PHOSPHATASE"/>
    <property type="match status" value="1"/>
</dbReference>
<protein>
    <submittedName>
        <fullName evidence="3">ATP-dependent endonuclease</fullName>
    </submittedName>
</protein>